<reference evidence="1 2" key="1">
    <citation type="journal article" date="2016" name="Nat. Commun.">
        <title>Thousands of microbial genomes shed light on interconnected biogeochemical processes in an aquifer system.</title>
        <authorList>
            <person name="Anantharaman K."/>
            <person name="Brown C.T."/>
            <person name="Hug L.A."/>
            <person name="Sharon I."/>
            <person name="Castelle C.J."/>
            <person name="Probst A.J."/>
            <person name="Thomas B.C."/>
            <person name="Singh A."/>
            <person name="Wilkins M.J."/>
            <person name="Karaoz U."/>
            <person name="Brodie E.L."/>
            <person name="Williams K.H."/>
            <person name="Hubbard S.S."/>
            <person name="Banfield J.F."/>
        </authorList>
    </citation>
    <scope>NUCLEOTIDE SEQUENCE [LARGE SCALE GENOMIC DNA]</scope>
</reference>
<dbReference type="EMBL" id="MGEH01000004">
    <property type="protein sequence ID" value="OGL79623.1"/>
    <property type="molecule type" value="Genomic_DNA"/>
</dbReference>
<sequence length="166" mass="19064">MDQQKVVREILRSVNEHAGSYRHLCRYRDTLIEQGMLPEARSVLLRLILRVPPHEREVKSMLWSMLAGIAFRLELLDEAKNALDNAFGLDDKNDQAWEIKALSLWKSGELMDACGAMKIALSHAMNAGAERRAHLFRSYSEMLRLIGREDAARRYHRLAQNIQPAP</sequence>
<dbReference type="SUPFAM" id="SSF48452">
    <property type="entry name" value="TPR-like"/>
    <property type="match status" value="1"/>
</dbReference>
<evidence type="ECO:0000313" key="2">
    <source>
        <dbReference type="Proteomes" id="UP000176603"/>
    </source>
</evidence>
<dbReference type="AlphaFoldDB" id="A0A1F7UMV5"/>
<evidence type="ECO:0008006" key="3">
    <source>
        <dbReference type="Google" id="ProtNLM"/>
    </source>
</evidence>
<organism evidence="1 2">
    <name type="scientific">Candidatus Uhrbacteria bacterium RIFCSPHIGHO2_12_FULL_60_25</name>
    <dbReference type="NCBI Taxonomy" id="1802399"/>
    <lineage>
        <taxon>Bacteria</taxon>
        <taxon>Candidatus Uhriibacteriota</taxon>
    </lineage>
</organism>
<accession>A0A1F7UMV5</accession>
<comment type="caution">
    <text evidence="1">The sequence shown here is derived from an EMBL/GenBank/DDBJ whole genome shotgun (WGS) entry which is preliminary data.</text>
</comment>
<dbReference type="InterPro" id="IPR011990">
    <property type="entry name" value="TPR-like_helical_dom_sf"/>
</dbReference>
<proteinExistence type="predicted"/>
<gene>
    <name evidence="1" type="ORF">A3E39_00670</name>
</gene>
<protein>
    <recommendedName>
        <fullName evidence="3">Tetratrico peptide repeat group 5 domain-containing protein</fullName>
    </recommendedName>
</protein>
<evidence type="ECO:0000313" key="1">
    <source>
        <dbReference type="EMBL" id="OGL79623.1"/>
    </source>
</evidence>
<dbReference type="Gene3D" id="1.25.40.10">
    <property type="entry name" value="Tetratricopeptide repeat domain"/>
    <property type="match status" value="1"/>
</dbReference>
<name>A0A1F7UMV5_9BACT</name>
<dbReference type="Proteomes" id="UP000176603">
    <property type="component" value="Unassembled WGS sequence"/>
</dbReference>